<dbReference type="InterPro" id="IPR050298">
    <property type="entry name" value="Gram-neg_bact_OMP"/>
</dbReference>
<evidence type="ECO:0000256" key="5">
    <source>
        <dbReference type="ARBA" id="ARBA00022692"/>
    </source>
</evidence>
<keyword evidence="9" id="KW-0472">Membrane</keyword>
<dbReference type="CDD" id="cd00342">
    <property type="entry name" value="gram_neg_porins"/>
    <property type="match status" value="1"/>
</dbReference>
<feature type="domain" description="Porin" evidence="12">
    <location>
        <begin position="14"/>
        <end position="333"/>
    </location>
</feature>
<dbReference type="Pfam" id="PF13609">
    <property type="entry name" value="Porin_4"/>
    <property type="match status" value="1"/>
</dbReference>
<dbReference type="Proteomes" id="UP000675121">
    <property type="component" value="Unassembled WGS sequence"/>
</dbReference>
<dbReference type="GO" id="GO:0009279">
    <property type="term" value="C:cell outer membrane"/>
    <property type="evidence" value="ECO:0007669"/>
    <property type="project" value="UniProtKB-SubCell"/>
</dbReference>
<dbReference type="InterPro" id="IPR023614">
    <property type="entry name" value="Porin_dom_sf"/>
</dbReference>
<dbReference type="Gene3D" id="2.40.160.10">
    <property type="entry name" value="Porin"/>
    <property type="match status" value="1"/>
</dbReference>
<keyword evidence="10" id="KW-0998">Cell outer membrane</keyword>
<comment type="subunit">
    <text evidence="2">Homotrimer.</text>
</comment>
<evidence type="ECO:0000259" key="12">
    <source>
        <dbReference type="Pfam" id="PF13609"/>
    </source>
</evidence>
<organism evidence="13 14">
    <name type="scientific">Paraburkholderia domus</name>
    <dbReference type="NCBI Taxonomy" id="2793075"/>
    <lineage>
        <taxon>Bacteria</taxon>
        <taxon>Pseudomonadati</taxon>
        <taxon>Pseudomonadota</taxon>
        <taxon>Betaproteobacteria</taxon>
        <taxon>Burkholderiales</taxon>
        <taxon>Burkholderiaceae</taxon>
        <taxon>Paraburkholderia</taxon>
    </lineage>
</organism>
<dbReference type="PANTHER" id="PTHR34501:SF9">
    <property type="entry name" value="MAJOR OUTER MEMBRANE PROTEIN P.IA"/>
    <property type="match status" value="1"/>
</dbReference>
<name>A0A9N8MW78_9BURK</name>
<gene>
    <name evidence="13" type="ORF">R70211_04103</name>
</gene>
<comment type="subcellular location">
    <subcellularLocation>
        <location evidence="1">Cell outer membrane</location>
        <topology evidence="1">Multi-pass membrane protein</topology>
    </subcellularLocation>
</comment>
<evidence type="ECO:0000256" key="1">
    <source>
        <dbReference type="ARBA" id="ARBA00004571"/>
    </source>
</evidence>
<dbReference type="InterPro" id="IPR033900">
    <property type="entry name" value="Gram_neg_porin_domain"/>
</dbReference>
<dbReference type="EMBL" id="CAJNAS010000011">
    <property type="protein sequence ID" value="CAE6914225.1"/>
    <property type="molecule type" value="Genomic_DNA"/>
</dbReference>
<keyword evidence="8" id="KW-0626">Porin</keyword>
<proteinExistence type="predicted"/>
<evidence type="ECO:0000256" key="2">
    <source>
        <dbReference type="ARBA" id="ARBA00011233"/>
    </source>
</evidence>
<comment type="caution">
    <text evidence="13">The sequence shown here is derived from an EMBL/GenBank/DDBJ whole genome shotgun (WGS) entry which is preliminary data.</text>
</comment>
<keyword evidence="3" id="KW-0813">Transport</keyword>
<sequence>MGKQRIFGKCSTATAVAFALSATHAHAQSSVELGGLISAGLNYATNVGGSASTYMSPAGVLRPNTFFLRGTEDLGGDLKSVYLLSAMFSIANGANAGGNGSLFSRESYVGLSDQWGTLTAGSHRDFMFDLSVDGYTGAYYAGIVGAHQGPFAGFGVPYGGNGDMDFDRVNGEALNNSVKFRSANFNGLTFGAMYGFGGQAGRFGASSSSSFGANYSNALLGVGAAYTMAKYPQLNNGSDGIRNIGVGANIRPAPWKLAVLATWSRNTATGGQIAAYDATVGFDFTPAIGASLTYTYMDGNAVLQDKHAQSLAGTVNYNLSRRTTVYAEVVAQRATGPGAKAQINGTPGASSSGNQIVTSLGIQTVF</sequence>
<dbReference type="GO" id="GO:0015288">
    <property type="term" value="F:porin activity"/>
    <property type="evidence" value="ECO:0007669"/>
    <property type="project" value="UniProtKB-KW"/>
</dbReference>
<dbReference type="AlphaFoldDB" id="A0A9N8MW78"/>
<keyword evidence="6 11" id="KW-0732">Signal</keyword>
<evidence type="ECO:0000256" key="4">
    <source>
        <dbReference type="ARBA" id="ARBA00022452"/>
    </source>
</evidence>
<keyword evidence="4" id="KW-1134">Transmembrane beta strand</keyword>
<keyword evidence="14" id="KW-1185">Reference proteome</keyword>
<evidence type="ECO:0000313" key="13">
    <source>
        <dbReference type="EMBL" id="CAE6914225.1"/>
    </source>
</evidence>
<keyword evidence="5" id="KW-0812">Transmembrane</keyword>
<dbReference type="SUPFAM" id="SSF56935">
    <property type="entry name" value="Porins"/>
    <property type="match status" value="1"/>
</dbReference>
<dbReference type="GO" id="GO:0046930">
    <property type="term" value="C:pore complex"/>
    <property type="evidence" value="ECO:0007669"/>
    <property type="project" value="UniProtKB-KW"/>
</dbReference>
<evidence type="ECO:0000256" key="7">
    <source>
        <dbReference type="ARBA" id="ARBA00023065"/>
    </source>
</evidence>
<evidence type="ECO:0000256" key="3">
    <source>
        <dbReference type="ARBA" id="ARBA00022448"/>
    </source>
</evidence>
<evidence type="ECO:0000256" key="8">
    <source>
        <dbReference type="ARBA" id="ARBA00023114"/>
    </source>
</evidence>
<feature type="signal peptide" evidence="11">
    <location>
        <begin position="1"/>
        <end position="27"/>
    </location>
</feature>
<evidence type="ECO:0000256" key="10">
    <source>
        <dbReference type="ARBA" id="ARBA00023237"/>
    </source>
</evidence>
<protein>
    <recommendedName>
        <fullName evidence="12">Porin domain-containing protein</fullName>
    </recommendedName>
</protein>
<dbReference type="PANTHER" id="PTHR34501">
    <property type="entry name" value="PROTEIN YDDL-RELATED"/>
    <property type="match status" value="1"/>
</dbReference>
<evidence type="ECO:0000256" key="6">
    <source>
        <dbReference type="ARBA" id="ARBA00022729"/>
    </source>
</evidence>
<reference evidence="13" key="1">
    <citation type="submission" date="2021-02" db="EMBL/GenBank/DDBJ databases">
        <authorList>
            <person name="Vanwijnsberghe S."/>
        </authorList>
    </citation>
    <scope>NUCLEOTIDE SEQUENCE</scope>
    <source>
        <strain evidence="13">R-70211</strain>
    </source>
</reference>
<evidence type="ECO:0000256" key="11">
    <source>
        <dbReference type="SAM" id="SignalP"/>
    </source>
</evidence>
<dbReference type="GO" id="GO:0006811">
    <property type="term" value="P:monoatomic ion transport"/>
    <property type="evidence" value="ECO:0007669"/>
    <property type="project" value="UniProtKB-KW"/>
</dbReference>
<evidence type="ECO:0000313" key="14">
    <source>
        <dbReference type="Proteomes" id="UP000675121"/>
    </source>
</evidence>
<keyword evidence="7" id="KW-0406">Ion transport</keyword>
<evidence type="ECO:0000256" key="9">
    <source>
        <dbReference type="ARBA" id="ARBA00023136"/>
    </source>
</evidence>
<feature type="chain" id="PRO_5040292654" description="Porin domain-containing protein" evidence="11">
    <location>
        <begin position="28"/>
        <end position="366"/>
    </location>
</feature>
<accession>A0A9N8MW78</accession>
<dbReference type="RefSeq" id="WP_268962261.1">
    <property type="nucleotide sequence ID" value="NZ_CAJNAS010000011.1"/>
</dbReference>